<feature type="signal peptide" evidence="1">
    <location>
        <begin position="1"/>
        <end position="19"/>
    </location>
</feature>
<feature type="chain" id="PRO_5001907145" evidence="1">
    <location>
        <begin position="20"/>
        <end position="44"/>
    </location>
</feature>
<evidence type="ECO:0000313" key="2">
    <source>
        <dbReference type="EMBL" id="KGB36393.1"/>
    </source>
</evidence>
<gene>
    <name evidence="2" type="ORF">MS3_04691</name>
</gene>
<reference evidence="2" key="1">
    <citation type="journal article" date="2012" name="Nat. Genet.">
        <title>Whole-genome sequence of Schistosoma haematobium.</title>
        <authorList>
            <person name="Young N.D."/>
            <person name="Jex A.R."/>
            <person name="Li B."/>
            <person name="Liu S."/>
            <person name="Yang L."/>
            <person name="Xiong Z."/>
            <person name="Li Y."/>
            <person name="Cantacessi C."/>
            <person name="Hall R.S."/>
            <person name="Xu X."/>
            <person name="Chen F."/>
            <person name="Wu X."/>
            <person name="Zerlotini A."/>
            <person name="Oliveira G."/>
            <person name="Hofmann A."/>
            <person name="Zhang G."/>
            <person name="Fang X."/>
            <person name="Kang Y."/>
            <person name="Campbell B.E."/>
            <person name="Loukas A."/>
            <person name="Ranganathan S."/>
            <person name="Rollinson D."/>
            <person name="Rinaldi G."/>
            <person name="Brindley P.J."/>
            <person name="Yang H."/>
            <person name="Wang J."/>
            <person name="Wang J."/>
            <person name="Gasser R.B."/>
        </authorList>
    </citation>
    <scope>NUCLEOTIDE SEQUENCE [LARGE SCALE GENOMIC DNA]</scope>
</reference>
<dbReference type="EMBL" id="KL250771">
    <property type="protein sequence ID" value="KGB36393.1"/>
    <property type="molecule type" value="Genomic_DNA"/>
</dbReference>
<organism evidence="2">
    <name type="scientific">Schistosoma haematobium</name>
    <name type="common">Blood fluke</name>
    <dbReference type="NCBI Taxonomy" id="6185"/>
    <lineage>
        <taxon>Eukaryota</taxon>
        <taxon>Metazoa</taxon>
        <taxon>Spiralia</taxon>
        <taxon>Lophotrochozoa</taxon>
        <taxon>Platyhelminthes</taxon>
        <taxon>Trematoda</taxon>
        <taxon>Digenea</taxon>
        <taxon>Strigeidida</taxon>
        <taxon>Schistosomatoidea</taxon>
        <taxon>Schistosomatidae</taxon>
        <taxon>Schistosoma</taxon>
    </lineage>
</organism>
<accession>A0A095C3R1</accession>
<protein>
    <submittedName>
        <fullName evidence="2">Uncharacterized protein</fullName>
    </submittedName>
</protein>
<sequence>MVLLFILLGILQGYAHSSAKTPRSEVLKNMNNRIRTTCNVLFQE</sequence>
<keyword evidence="1" id="KW-0732">Signal</keyword>
<name>A0A095C3R1_SCHHA</name>
<evidence type="ECO:0000256" key="1">
    <source>
        <dbReference type="SAM" id="SignalP"/>
    </source>
</evidence>
<proteinExistence type="predicted"/>
<dbReference type="AlphaFoldDB" id="A0A095C3R1"/>